<evidence type="ECO:0000313" key="1">
    <source>
        <dbReference type="EMBL" id="MDW0112220.1"/>
    </source>
</evidence>
<dbReference type="Proteomes" id="UP001282284">
    <property type="component" value="Unassembled WGS sequence"/>
</dbReference>
<organism evidence="1 2">
    <name type="scientific">Sporosarcina saromensis</name>
    <dbReference type="NCBI Taxonomy" id="359365"/>
    <lineage>
        <taxon>Bacteria</taxon>
        <taxon>Bacillati</taxon>
        <taxon>Bacillota</taxon>
        <taxon>Bacilli</taxon>
        <taxon>Bacillales</taxon>
        <taxon>Caryophanaceae</taxon>
        <taxon>Sporosarcina</taxon>
    </lineage>
</organism>
<evidence type="ECO:0000313" key="2">
    <source>
        <dbReference type="Proteomes" id="UP001282284"/>
    </source>
</evidence>
<dbReference type="EMBL" id="JAUBDI010000002">
    <property type="protein sequence ID" value="MDW0112220.1"/>
    <property type="molecule type" value="Genomic_DNA"/>
</dbReference>
<protein>
    <submittedName>
        <fullName evidence="1">ArpU family phage packaging/lysis transcriptional regulator</fullName>
    </submittedName>
</protein>
<name>A0ABU4G5H0_9BACL</name>
<sequence>MHAFCLQEIDREATKQAVDEVLEKYRMYSLQVSLDKLPSVTAKYSLAPISGRGIVHSAVESAAINNVDFEIKREKFLNWVVYAVNRLNFQERSILITRYLNNDDLFDYEVYTKLNMSERQYYRIKSRLFYKLAFALKIEVYKGEGIQ</sequence>
<proteinExistence type="predicted"/>
<comment type="caution">
    <text evidence="1">The sequence shown here is derived from an EMBL/GenBank/DDBJ whole genome shotgun (WGS) entry which is preliminary data.</text>
</comment>
<accession>A0ABU4G5H0</accession>
<keyword evidence="2" id="KW-1185">Reference proteome</keyword>
<dbReference type="InterPro" id="IPR006524">
    <property type="entry name" value="ArpU-like"/>
</dbReference>
<gene>
    <name evidence="1" type="ORF">QT711_03420</name>
</gene>
<dbReference type="NCBIfam" id="TIGR01637">
    <property type="entry name" value="phage_arpU"/>
    <property type="match status" value="1"/>
</dbReference>
<dbReference type="RefSeq" id="WP_317942113.1">
    <property type="nucleotide sequence ID" value="NZ_JAUBDI010000002.1"/>
</dbReference>
<reference evidence="1 2" key="1">
    <citation type="submission" date="2023-06" db="EMBL/GenBank/DDBJ databases">
        <title>Sporosarcina sp. nov., isolated from Korean traditional fermented seafood 'Jeotgal'.</title>
        <authorList>
            <person name="Yang A.I."/>
            <person name="Shin N.-R."/>
        </authorList>
    </citation>
    <scope>NUCLEOTIDE SEQUENCE [LARGE SCALE GENOMIC DNA]</scope>
    <source>
        <strain evidence="1 2">KCTC13119</strain>
    </source>
</reference>